<feature type="transmembrane region" description="Helical" evidence="6">
    <location>
        <begin position="637"/>
        <end position="658"/>
    </location>
</feature>
<evidence type="ECO:0000256" key="4">
    <source>
        <dbReference type="ARBA" id="ARBA00022989"/>
    </source>
</evidence>
<accession>A0ABN6LC11</accession>
<feature type="transmembrane region" description="Helical" evidence="6">
    <location>
        <begin position="12"/>
        <end position="29"/>
    </location>
</feature>
<feature type="transmembrane region" description="Helical" evidence="6">
    <location>
        <begin position="312"/>
        <end position="336"/>
    </location>
</feature>
<evidence type="ECO:0000256" key="5">
    <source>
        <dbReference type="ARBA" id="ARBA00023136"/>
    </source>
</evidence>
<feature type="domain" description="SSD" evidence="7">
    <location>
        <begin position="259"/>
        <end position="370"/>
    </location>
</feature>
<dbReference type="InterPro" id="IPR050545">
    <property type="entry name" value="Mycobact_MmpL"/>
</dbReference>
<feature type="transmembrane region" description="Helical" evidence="6">
    <location>
        <begin position="245"/>
        <end position="265"/>
    </location>
</feature>
<protein>
    <submittedName>
        <fullName evidence="8">Transporter</fullName>
    </submittedName>
</protein>
<comment type="subcellular location">
    <subcellularLocation>
        <location evidence="1">Cell membrane</location>
        <topology evidence="1">Multi-pass membrane protein</topology>
    </subcellularLocation>
</comment>
<feature type="transmembrane region" description="Helical" evidence="6">
    <location>
        <begin position="348"/>
        <end position="371"/>
    </location>
</feature>
<keyword evidence="9" id="KW-1185">Reference proteome</keyword>
<sequence>MWNRFAQFVLRYRLALIMVIGVITVFMYYKGKDIEMSYNFGSTVPLTDPEMVHFQQFKQDFGEDGNLLAIGMKDSAVYQLENFRRLKYLGEELNKIRGVNEVMSIPRMIQLVKNTKEKKFEARKIFENFPQTQPQLDSLLGIVAHEKLYTGQMINLKNGANLLILTINKDILNSKKRFQLMDDIRMACDQFSEATGVKLHYAGLPFVRTENARLVQREMVMFLILSVLVTALIMLYFFRSWDAVLFPMIMIGVIVVWVTGTLGILGYKITILTGVIPPIIVVIGIPNSIYLLNKYHQEIQRTGNKYKALQAVIGKIGVVTFLTNFTTAVGFGVLSFTDIQMLKEFGTVASINIVATFFVSIIFIPAVFSYLPKPELKRLGHLNKKGLNKVLDTIDLLVHRHRYTVLGVGAVLIIISSIGLYKIKAVSFMVDDVPEHSEVKQGLRWLEDNFAGIMPLEIVVDTGKKKGVMKESIWKKVDQLERALEKDPHISHPISIVEFIKMARQSFYNGNPDYYGLPNRDKNFILRYFKGQDDNSGFLNSFVTEDGRKMRISFKVADIGSHELHELVDNVVKPNVEEIFGNNSKITVTPTGTTLLFVKGNSFLINNLKTSMLLAFVIISIIMAVLFGRFRIILISLIPNMIPLLITAGIMGFVGVALKPSTALVFSIAFGISVDDSIHYLAKYRQDLMEDNFFVPKAISRSIHEVGASMMYTSIVLFFGFIIFGFSEFGGTKALGLLTSLTLLCAMFTNLIILPSLLMVFDKGKKSRDIEPLLIDEVDFYHENDDEEIDIDALKKKDDPEEN</sequence>
<feature type="transmembrane region" description="Helical" evidence="6">
    <location>
        <begin position="703"/>
        <end position="726"/>
    </location>
</feature>
<feature type="domain" description="SSD" evidence="7">
    <location>
        <begin position="628"/>
        <end position="760"/>
    </location>
</feature>
<dbReference type="InterPro" id="IPR004869">
    <property type="entry name" value="MMPL_dom"/>
</dbReference>
<feature type="transmembrane region" description="Helical" evidence="6">
    <location>
        <begin position="403"/>
        <end position="421"/>
    </location>
</feature>
<keyword evidence="2" id="KW-1003">Cell membrane</keyword>
<evidence type="ECO:0000256" key="6">
    <source>
        <dbReference type="SAM" id="Phobius"/>
    </source>
</evidence>
<keyword evidence="3 6" id="KW-0812">Transmembrane</keyword>
<dbReference type="Gene3D" id="1.20.1640.10">
    <property type="entry name" value="Multidrug efflux transporter AcrB transmembrane domain"/>
    <property type="match status" value="2"/>
</dbReference>
<reference evidence="8 9" key="1">
    <citation type="submission" date="2021-12" db="EMBL/GenBank/DDBJ databases">
        <title>Genome sequencing of bacteria with rrn-lacking chromosome and rrn-plasmid.</title>
        <authorList>
            <person name="Anda M."/>
            <person name="Iwasaki W."/>
        </authorList>
    </citation>
    <scope>NUCLEOTIDE SEQUENCE [LARGE SCALE GENOMIC DNA]</scope>
    <source>
        <strain evidence="8 9">NBRC 101262</strain>
    </source>
</reference>
<dbReference type="PANTHER" id="PTHR33406">
    <property type="entry name" value="MEMBRANE PROTEIN MJ1562-RELATED"/>
    <property type="match status" value="1"/>
</dbReference>
<dbReference type="SUPFAM" id="SSF82866">
    <property type="entry name" value="Multidrug efflux transporter AcrB transmembrane domain"/>
    <property type="match status" value="2"/>
</dbReference>
<keyword evidence="4 6" id="KW-1133">Transmembrane helix</keyword>
<evidence type="ECO:0000256" key="2">
    <source>
        <dbReference type="ARBA" id="ARBA00022475"/>
    </source>
</evidence>
<feature type="transmembrane region" description="Helical" evidence="6">
    <location>
        <begin position="738"/>
        <end position="761"/>
    </location>
</feature>
<feature type="transmembrane region" description="Helical" evidence="6">
    <location>
        <begin position="612"/>
        <end position="630"/>
    </location>
</feature>
<dbReference type="Proteomes" id="UP001354989">
    <property type="component" value="Chromosome"/>
</dbReference>
<evidence type="ECO:0000256" key="3">
    <source>
        <dbReference type="ARBA" id="ARBA00022692"/>
    </source>
</evidence>
<gene>
    <name evidence="8" type="ORF">PEPS_26490</name>
</gene>
<keyword evidence="5 6" id="KW-0472">Membrane</keyword>
<dbReference type="PROSITE" id="PS50156">
    <property type="entry name" value="SSD"/>
    <property type="match status" value="2"/>
</dbReference>
<organism evidence="8 9">
    <name type="scientific">Persicobacter psychrovividus</name>
    <dbReference type="NCBI Taxonomy" id="387638"/>
    <lineage>
        <taxon>Bacteria</taxon>
        <taxon>Pseudomonadati</taxon>
        <taxon>Bacteroidota</taxon>
        <taxon>Cytophagia</taxon>
        <taxon>Cytophagales</taxon>
        <taxon>Persicobacteraceae</taxon>
        <taxon>Persicobacter</taxon>
    </lineage>
</organism>
<evidence type="ECO:0000313" key="8">
    <source>
        <dbReference type="EMBL" id="BDD00369.1"/>
    </source>
</evidence>
<dbReference type="RefSeq" id="WP_332919472.1">
    <property type="nucleotide sequence ID" value="NZ_AP025292.1"/>
</dbReference>
<feature type="transmembrane region" description="Helical" evidence="6">
    <location>
        <begin position="664"/>
        <end position="682"/>
    </location>
</feature>
<evidence type="ECO:0000313" key="9">
    <source>
        <dbReference type="Proteomes" id="UP001354989"/>
    </source>
</evidence>
<proteinExistence type="predicted"/>
<feature type="transmembrane region" description="Helical" evidence="6">
    <location>
        <begin position="271"/>
        <end position="292"/>
    </location>
</feature>
<dbReference type="InterPro" id="IPR000731">
    <property type="entry name" value="SSD"/>
</dbReference>
<evidence type="ECO:0000256" key="1">
    <source>
        <dbReference type="ARBA" id="ARBA00004651"/>
    </source>
</evidence>
<dbReference type="Pfam" id="PF03176">
    <property type="entry name" value="MMPL"/>
    <property type="match status" value="2"/>
</dbReference>
<dbReference type="PANTHER" id="PTHR33406:SF12">
    <property type="entry name" value="BLR2997 PROTEIN"/>
    <property type="match status" value="1"/>
</dbReference>
<feature type="transmembrane region" description="Helical" evidence="6">
    <location>
        <begin position="219"/>
        <end position="238"/>
    </location>
</feature>
<name>A0ABN6LC11_9BACT</name>
<evidence type="ECO:0000259" key="7">
    <source>
        <dbReference type="PROSITE" id="PS50156"/>
    </source>
</evidence>
<dbReference type="EMBL" id="AP025292">
    <property type="protein sequence ID" value="BDD00369.1"/>
    <property type="molecule type" value="Genomic_DNA"/>
</dbReference>